<organism evidence="1 2">
    <name type="scientific">Ruegeria atlantica</name>
    <dbReference type="NCBI Taxonomy" id="81569"/>
    <lineage>
        <taxon>Bacteria</taxon>
        <taxon>Pseudomonadati</taxon>
        <taxon>Pseudomonadota</taxon>
        <taxon>Alphaproteobacteria</taxon>
        <taxon>Rhodobacterales</taxon>
        <taxon>Roseobacteraceae</taxon>
        <taxon>Ruegeria</taxon>
    </lineage>
</organism>
<accession>A0ABX1WGZ8</accession>
<dbReference type="EMBL" id="WVQY01000012">
    <property type="protein sequence ID" value="NOD32615.1"/>
    <property type="molecule type" value="Genomic_DNA"/>
</dbReference>
<proteinExistence type="predicted"/>
<gene>
    <name evidence="1" type="ORF">GS617_20275</name>
</gene>
<protein>
    <submittedName>
        <fullName evidence="1">Uncharacterized protein</fullName>
    </submittedName>
</protein>
<keyword evidence="2" id="KW-1185">Reference proteome</keyword>
<sequence length="230" mass="25350">MRETISVLCYVSHGAFLSRSCVHYAAKRSTAHLNMLIINGFSKLMLRGICAEILYEGISFRSALRPVPYKARPKAPMGRSVEHAAKTGCKTIAIMTKKSVAICFFGLPRALEHPAPSIAEHLIAPLKAKSEAVCLAHLYRSSIDPAQNSSALLPLENCLTDTPEDVFARWPMGDILSCGDYWYNNGASLRNLVLQLHSLHEVTELAVRSGAEHCFFVRPDLLCHDSLTAQ</sequence>
<dbReference type="Proteomes" id="UP000599383">
    <property type="component" value="Unassembled WGS sequence"/>
</dbReference>
<evidence type="ECO:0000313" key="1">
    <source>
        <dbReference type="EMBL" id="NOD32615.1"/>
    </source>
</evidence>
<comment type="caution">
    <text evidence="1">The sequence shown here is derived from an EMBL/GenBank/DDBJ whole genome shotgun (WGS) entry which is preliminary data.</text>
</comment>
<name>A0ABX1WGZ8_9RHOB</name>
<evidence type="ECO:0000313" key="2">
    <source>
        <dbReference type="Proteomes" id="UP000599383"/>
    </source>
</evidence>
<reference evidence="1 2" key="1">
    <citation type="submission" date="2019-12" db="EMBL/GenBank/DDBJ databases">
        <title>Ruegeria JWLKs population differentiation of coral mucus and skeleton niches.</title>
        <authorList>
            <person name="Luo D."/>
        </authorList>
    </citation>
    <scope>NUCLEOTIDE SEQUENCE [LARGE SCALE GENOMIC DNA]</scope>
    <source>
        <strain evidence="1 2">HKCCD6238</strain>
    </source>
</reference>